<organism evidence="1 2">
    <name type="scientific">Heyndrickxia shackletonii</name>
    <dbReference type="NCBI Taxonomy" id="157838"/>
    <lineage>
        <taxon>Bacteria</taxon>
        <taxon>Bacillati</taxon>
        <taxon>Bacillota</taxon>
        <taxon>Bacilli</taxon>
        <taxon>Bacillales</taxon>
        <taxon>Bacillaceae</taxon>
        <taxon>Heyndrickxia</taxon>
    </lineage>
</organism>
<evidence type="ECO:0000313" key="2">
    <source>
        <dbReference type="Proteomes" id="UP000051888"/>
    </source>
</evidence>
<dbReference type="Proteomes" id="UP000051888">
    <property type="component" value="Unassembled WGS sequence"/>
</dbReference>
<evidence type="ECO:0000313" key="1">
    <source>
        <dbReference type="EMBL" id="KQL54889.1"/>
    </source>
</evidence>
<keyword evidence="2" id="KW-1185">Reference proteome</keyword>
<protein>
    <submittedName>
        <fullName evidence="1">Uncharacterized protein</fullName>
    </submittedName>
</protein>
<accession>A0A0Q3TMD4</accession>
<proteinExistence type="predicted"/>
<sequence>MPAFLSKAQILNIGGTADVHFGDTKWLSPKEATNNTNGVSGGNIASLNINNNLLSLNKTLNSSIADQEIEGNK</sequence>
<dbReference type="EMBL" id="LJJC01000004">
    <property type="protein sequence ID" value="KQL54889.1"/>
    <property type="molecule type" value="Genomic_DNA"/>
</dbReference>
<reference evidence="1 2" key="1">
    <citation type="submission" date="2015-09" db="EMBL/GenBank/DDBJ databases">
        <title>Genome sequencing project for genomic taxonomy and phylogenomics of Bacillus-like bacteria.</title>
        <authorList>
            <person name="Liu B."/>
            <person name="Wang J."/>
            <person name="Zhu Y."/>
            <person name="Liu G."/>
            <person name="Chen Q."/>
            <person name="Chen Z."/>
            <person name="Lan J."/>
            <person name="Che J."/>
            <person name="Ge C."/>
            <person name="Shi H."/>
            <person name="Pan Z."/>
            <person name="Liu X."/>
        </authorList>
    </citation>
    <scope>NUCLEOTIDE SEQUENCE [LARGE SCALE GENOMIC DNA]</scope>
    <source>
        <strain evidence="1 2">LMG 18435</strain>
    </source>
</reference>
<comment type="caution">
    <text evidence="1">The sequence shown here is derived from an EMBL/GenBank/DDBJ whole genome shotgun (WGS) entry which is preliminary data.</text>
</comment>
<dbReference type="Pfam" id="PF10676">
    <property type="entry name" value="gerPA"/>
    <property type="match status" value="1"/>
</dbReference>
<dbReference type="InterPro" id="IPR019618">
    <property type="entry name" value="Spore_germination_GerPA"/>
</dbReference>
<gene>
    <name evidence="1" type="ORF">AN964_16175</name>
</gene>
<dbReference type="PATRIC" id="fig|157838.3.peg.3577"/>
<dbReference type="STRING" id="157838.AN964_16175"/>
<dbReference type="RefSeq" id="WP_055740681.1">
    <property type="nucleotide sequence ID" value="NZ_JAAIWL010000010.1"/>
</dbReference>
<dbReference type="OrthoDB" id="2382149at2"/>
<name>A0A0Q3TMD4_9BACI</name>
<dbReference type="AlphaFoldDB" id="A0A0Q3TMD4"/>